<feature type="compositionally biased region" description="Low complexity" evidence="5">
    <location>
        <begin position="446"/>
        <end position="456"/>
    </location>
</feature>
<dbReference type="OMA" id="WKAQAKM"/>
<organism evidence="9 10">
    <name type="scientific">Tilletiaria anomala (strain ATCC 24038 / CBS 436.72 / UBC 951)</name>
    <dbReference type="NCBI Taxonomy" id="1037660"/>
    <lineage>
        <taxon>Eukaryota</taxon>
        <taxon>Fungi</taxon>
        <taxon>Dikarya</taxon>
        <taxon>Basidiomycota</taxon>
        <taxon>Ustilaginomycotina</taxon>
        <taxon>Exobasidiomycetes</taxon>
        <taxon>Georgefischeriales</taxon>
        <taxon>Tilletiariaceae</taxon>
        <taxon>Tilletiaria</taxon>
    </lineage>
</organism>
<dbReference type="CDD" id="cd00167">
    <property type="entry name" value="SANT"/>
    <property type="match status" value="1"/>
</dbReference>
<evidence type="ECO:0000256" key="5">
    <source>
        <dbReference type="SAM" id="MobiDB-lite"/>
    </source>
</evidence>
<feature type="compositionally biased region" description="Polar residues" evidence="5">
    <location>
        <begin position="957"/>
        <end position="973"/>
    </location>
</feature>
<evidence type="ECO:0000259" key="8">
    <source>
        <dbReference type="PROSITE" id="PS51294"/>
    </source>
</evidence>
<dbReference type="Gene3D" id="1.10.10.60">
    <property type="entry name" value="Homeodomain-like"/>
    <property type="match status" value="1"/>
</dbReference>
<dbReference type="EMBL" id="JMSN01000033">
    <property type="protein sequence ID" value="KDN46809.1"/>
    <property type="molecule type" value="Genomic_DNA"/>
</dbReference>
<dbReference type="OrthoDB" id="2143914at2759"/>
<feature type="compositionally biased region" description="Basic and acidic residues" evidence="5">
    <location>
        <begin position="1207"/>
        <end position="1217"/>
    </location>
</feature>
<dbReference type="SUPFAM" id="SSF46689">
    <property type="entry name" value="Homeodomain-like"/>
    <property type="match status" value="1"/>
</dbReference>
<keyword evidence="4" id="KW-0175">Coiled coil</keyword>
<evidence type="ECO:0000313" key="9">
    <source>
        <dbReference type="EMBL" id="KDN46809.1"/>
    </source>
</evidence>
<feature type="region of interest" description="Disordered" evidence="5">
    <location>
        <begin position="61"/>
        <end position="85"/>
    </location>
</feature>
<dbReference type="GO" id="GO:0000976">
    <property type="term" value="F:transcription cis-regulatory region binding"/>
    <property type="evidence" value="ECO:0007669"/>
    <property type="project" value="TreeGrafter"/>
</dbReference>
<feature type="region of interest" description="Disordered" evidence="5">
    <location>
        <begin position="1177"/>
        <end position="1255"/>
    </location>
</feature>
<dbReference type="InterPro" id="IPR051651">
    <property type="entry name" value="DMTF1_DNA-bind_reg"/>
</dbReference>
<dbReference type="PROSITE" id="PS51293">
    <property type="entry name" value="SANT"/>
    <property type="match status" value="1"/>
</dbReference>
<dbReference type="PROSITE" id="PS50090">
    <property type="entry name" value="MYB_LIKE"/>
    <property type="match status" value="1"/>
</dbReference>
<dbReference type="InterPro" id="IPR017930">
    <property type="entry name" value="Myb_dom"/>
</dbReference>
<feature type="region of interest" description="Disordered" evidence="5">
    <location>
        <begin position="1014"/>
        <end position="1084"/>
    </location>
</feature>
<dbReference type="RefSeq" id="XP_013243675.1">
    <property type="nucleotide sequence ID" value="XM_013388221.1"/>
</dbReference>
<dbReference type="PANTHER" id="PTHR46380:SF2">
    <property type="entry name" value="CYCLIN-D-BINDING MYB-LIKE TRANSCRIPTION FACTOR 1"/>
    <property type="match status" value="1"/>
</dbReference>
<dbReference type="STRING" id="1037660.A0A066W6W8"/>
<feature type="compositionally biased region" description="Low complexity" evidence="5">
    <location>
        <begin position="770"/>
        <end position="787"/>
    </location>
</feature>
<feature type="region of interest" description="Disordered" evidence="5">
    <location>
        <begin position="277"/>
        <end position="301"/>
    </location>
</feature>
<feature type="coiled-coil region" evidence="4">
    <location>
        <begin position="588"/>
        <end position="615"/>
    </location>
</feature>
<evidence type="ECO:0000256" key="2">
    <source>
        <dbReference type="ARBA" id="ARBA00023125"/>
    </source>
</evidence>
<feature type="domain" description="HTH myb-type" evidence="8">
    <location>
        <begin position="1102"/>
        <end position="1149"/>
    </location>
</feature>
<dbReference type="HOGENOM" id="CLU_261234_0_0_1"/>
<feature type="region of interest" description="Disordered" evidence="5">
    <location>
        <begin position="413"/>
        <end position="562"/>
    </location>
</feature>
<feature type="compositionally biased region" description="Polar residues" evidence="5">
    <location>
        <begin position="417"/>
        <end position="445"/>
    </location>
</feature>
<evidence type="ECO:0000313" key="10">
    <source>
        <dbReference type="Proteomes" id="UP000027361"/>
    </source>
</evidence>
<feature type="compositionally biased region" description="Polar residues" evidence="5">
    <location>
        <begin position="122"/>
        <end position="134"/>
    </location>
</feature>
<evidence type="ECO:0000256" key="1">
    <source>
        <dbReference type="ARBA" id="ARBA00004123"/>
    </source>
</evidence>
<name>A0A066W6W8_TILAU</name>
<feature type="domain" description="Myb-like" evidence="6">
    <location>
        <begin position="1102"/>
        <end position="1141"/>
    </location>
</feature>
<dbReference type="GO" id="GO:0005634">
    <property type="term" value="C:nucleus"/>
    <property type="evidence" value="ECO:0007669"/>
    <property type="project" value="UniProtKB-SubCell"/>
</dbReference>
<feature type="region of interest" description="Disordered" evidence="5">
    <location>
        <begin position="941"/>
        <end position="973"/>
    </location>
</feature>
<dbReference type="InParanoid" id="A0A066W6W8"/>
<accession>A0A066W6W8</accession>
<feature type="compositionally biased region" description="Low complexity" evidence="5">
    <location>
        <begin position="277"/>
        <end position="300"/>
    </location>
</feature>
<dbReference type="GO" id="GO:0003700">
    <property type="term" value="F:DNA-binding transcription factor activity"/>
    <property type="evidence" value="ECO:0007669"/>
    <property type="project" value="TreeGrafter"/>
</dbReference>
<evidence type="ECO:0000256" key="3">
    <source>
        <dbReference type="ARBA" id="ARBA00023242"/>
    </source>
</evidence>
<evidence type="ECO:0000259" key="7">
    <source>
        <dbReference type="PROSITE" id="PS51293"/>
    </source>
</evidence>
<feature type="domain" description="SANT" evidence="7">
    <location>
        <begin position="1102"/>
        <end position="1149"/>
    </location>
</feature>
<feature type="region of interest" description="Disordered" evidence="5">
    <location>
        <begin position="101"/>
        <end position="134"/>
    </location>
</feature>
<feature type="compositionally biased region" description="Polar residues" evidence="5">
    <location>
        <begin position="495"/>
        <end position="506"/>
    </location>
</feature>
<dbReference type="Pfam" id="PF00249">
    <property type="entry name" value="Myb_DNA-binding"/>
    <property type="match status" value="1"/>
</dbReference>
<protein>
    <submittedName>
        <fullName evidence="9">Uncharacterized protein</fullName>
    </submittedName>
</protein>
<keyword evidence="10" id="KW-1185">Reference proteome</keyword>
<feature type="region of interest" description="Disordered" evidence="5">
    <location>
        <begin position="833"/>
        <end position="862"/>
    </location>
</feature>
<reference evidence="9 10" key="1">
    <citation type="submission" date="2014-05" db="EMBL/GenBank/DDBJ databases">
        <title>Draft genome sequence of a rare smut relative, Tilletiaria anomala UBC 951.</title>
        <authorList>
            <consortium name="DOE Joint Genome Institute"/>
            <person name="Toome M."/>
            <person name="Kuo A."/>
            <person name="Henrissat B."/>
            <person name="Lipzen A."/>
            <person name="Tritt A."/>
            <person name="Yoshinaga Y."/>
            <person name="Zane M."/>
            <person name="Barry K."/>
            <person name="Grigoriev I.V."/>
            <person name="Spatafora J.W."/>
            <person name="Aimea M.C."/>
        </authorList>
    </citation>
    <scope>NUCLEOTIDE SEQUENCE [LARGE SCALE GENOMIC DNA]</scope>
    <source>
        <strain evidence="9 10">UBC 951</strain>
    </source>
</reference>
<dbReference type="PANTHER" id="PTHR46380">
    <property type="entry name" value="CYCLIN-D-BINDING MYB-LIKE TRANSCRIPTION FACTOR 1"/>
    <property type="match status" value="1"/>
</dbReference>
<feature type="region of interest" description="Disordered" evidence="5">
    <location>
        <begin position="887"/>
        <end position="907"/>
    </location>
</feature>
<keyword evidence="3" id="KW-0539">Nucleus</keyword>
<dbReference type="GeneID" id="25264319"/>
<dbReference type="InterPro" id="IPR001005">
    <property type="entry name" value="SANT/Myb"/>
</dbReference>
<dbReference type="PROSITE" id="PS51294">
    <property type="entry name" value="HTH_MYB"/>
    <property type="match status" value="1"/>
</dbReference>
<feature type="compositionally biased region" description="Acidic residues" evidence="5">
    <location>
        <begin position="1182"/>
        <end position="1206"/>
    </location>
</feature>
<feature type="coiled-coil region" evidence="4">
    <location>
        <begin position="686"/>
        <end position="713"/>
    </location>
</feature>
<dbReference type="Proteomes" id="UP000027361">
    <property type="component" value="Unassembled WGS sequence"/>
</dbReference>
<dbReference type="InterPro" id="IPR009057">
    <property type="entry name" value="Homeodomain-like_sf"/>
</dbReference>
<evidence type="ECO:0000259" key="6">
    <source>
        <dbReference type="PROSITE" id="PS50090"/>
    </source>
</evidence>
<gene>
    <name evidence="9" type="ORF">K437DRAFT_256084</name>
</gene>
<evidence type="ECO:0000256" key="4">
    <source>
        <dbReference type="SAM" id="Coils"/>
    </source>
</evidence>
<feature type="compositionally biased region" description="Polar residues" evidence="5">
    <location>
        <begin position="1067"/>
        <end position="1077"/>
    </location>
</feature>
<feature type="region of interest" description="Disordered" evidence="5">
    <location>
        <begin position="716"/>
        <end position="748"/>
    </location>
</feature>
<feature type="compositionally biased region" description="Polar residues" evidence="5">
    <location>
        <begin position="1020"/>
        <end position="1031"/>
    </location>
</feature>
<sequence length="1304" mass="139096">MDIDPCQRLQQQTSNVTQGQNQGYAPLKSVVSSVHLAASALASSTAAAAAAEQITVDDDAHGWDPSFFSPGPAGASFPPMPPADFEWLQQNFGGATAAVPALPSQQQQQHDIYTGGDASEAAPTSVSGPATVSALNPTRAPVDVSCTTELIPPPPTAVPANYAENDAYINDELHPDNLHSCSARRSILVAEEEQYDPTRSRTPSPILGATHLDLDEDTTEFGHLAFPALGPSTEEIRQFTCDPPELASFARNEDLLPEVEVRKLELRLRESLHLLDAPSVASSSSSSSAQTAEAVSSTAARSKEEIEKLVKHVRAREEQANLLQSQLSKVRLSALSALSASTMHGHRALHAERAIRARVEAEMHGVRQNAQMLAQMLLRAEQRFERLLHERKEGIIDEVTGWGGLVGYSGGSGALHQRQQQQTAAFSSLSSAQGRNKSVSSHSRAQQQAEELQQHQQETRRESICEADGVSTSAATSAKVPEQSVQDAARVALASEQQQKEQQCNAAESARSAVEGVSGGNDSLPLLVDQQQEQQSTSSPDIGRAAREDDGTAAGQTDGRRSAMLNNIDASFDMGGPNSPLPAIVKERNKLLADKRYLKARVKDAEAQLGRLEHELQMLRGFLVRSEGKRITGGGGAAVALWNAAAIADGPAGSRHRAREKARKKKVAVMGDAEAEHLLLAAKTLREKERRQAKEAAATAAAEEEEIRRAVAAAALPPLPVKPRGSRAKQQQQQQHQQQRIVADRPPKERIDMSALVSALPRNGSGIGDAGPSIPAAAAESPAGTTDVLRPPQTPELPSSAASASASLKLGSATPRTPRSAHLLACITGAVTPGSAATARRRQNISSARDDEHECIGTPGGASSSASAYASSGIDGLLQAAQLVTPGGTRVSNPPPRSMHPPHIRPEEDEYYPKGARSGFGGMALDETVLGIRGTPKRRRVASGEAELRATDDYAEGSNSLGHNNVNGSNRRLRTSTAPESLLAFSGAGSVASAGEDGACPASQLSALDLLADQAAASQHPSQNSDWSNSSAEDDEARNAMQLDVKQEVDEQQLQQQDDGSGALDGNNGQAGVQTSPARGHIKAKLKRGPEIPKEKRVPYIRWTDPEDRKLRAAIKEYGQRWELISRAVGTRSYHQCRQRYLLMRRKEAAQQGHSLANHPRLDADRVGPHYEEPQYEHYFDGEGEGDDDDDDDDDDGLELAEDEADERGARRGARGEDGEDDKCDIIDHGVKGTDVGDTTVRRAGGSGSGAPAATAALDDEEDELAFDEEQLNHLPFQSAAVPAHHRHRSLSLATALMAGAADE</sequence>
<dbReference type="SMART" id="SM00717">
    <property type="entry name" value="SANT"/>
    <property type="match status" value="1"/>
</dbReference>
<feature type="region of interest" description="Disordered" evidence="5">
    <location>
        <begin position="760"/>
        <end position="817"/>
    </location>
</feature>
<feature type="compositionally biased region" description="Low complexity" evidence="5">
    <location>
        <begin position="730"/>
        <end position="739"/>
    </location>
</feature>
<dbReference type="InterPro" id="IPR017884">
    <property type="entry name" value="SANT_dom"/>
</dbReference>
<proteinExistence type="predicted"/>
<comment type="caution">
    <text evidence="9">The sequence shown here is derived from an EMBL/GenBank/DDBJ whole genome shotgun (WGS) entry which is preliminary data.</text>
</comment>
<feature type="compositionally biased region" description="Polar residues" evidence="5">
    <location>
        <begin position="529"/>
        <end position="540"/>
    </location>
</feature>
<keyword evidence="2" id="KW-0238">DNA-binding</keyword>
<comment type="subcellular location">
    <subcellularLocation>
        <location evidence="1">Nucleus</location>
    </subcellularLocation>
</comment>